<evidence type="ECO:0000256" key="1">
    <source>
        <dbReference type="SAM" id="Phobius"/>
    </source>
</evidence>
<keyword evidence="3" id="KW-1185">Reference proteome</keyword>
<proteinExistence type="predicted"/>
<feature type="transmembrane region" description="Helical" evidence="1">
    <location>
        <begin position="34"/>
        <end position="55"/>
    </location>
</feature>
<dbReference type="EMBL" id="MU150646">
    <property type="protein sequence ID" value="KAF9455489.1"/>
    <property type="molecule type" value="Genomic_DNA"/>
</dbReference>
<name>A0A9P5XRM9_9AGAR</name>
<gene>
    <name evidence="2" type="ORF">BDZ94DRAFT_1278059</name>
</gene>
<evidence type="ECO:0000313" key="2">
    <source>
        <dbReference type="EMBL" id="KAF9455489.1"/>
    </source>
</evidence>
<dbReference type="Proteomes" id="UP000807353">
    <property type="component" value="Unassembled WGS sequence"/>
</dbReference>
<keyword evidence="1" id="KW-1133">Transmembrane helix</keyword>
<evidence type="ECO:0000313" key="3">
    <source>
        <dbReference type="Proteomes" id="UP000807353"/>
    </source>
</evidence>
<keyword evidence="1" id="KW-0812">Transmembrane</keyword>
<dbReference type="AlphaFoldDB" id="A0A9P5XRM9"/>
<protein>
    <submittedName>
        <fullName evidence="2">Uncharacterized protein</fullName>
    </submittedName>
</protein>
<accession>A0A9P5XRM9</accession>
<reference evidence="2" key="1">
    <citation type="submission" date="2020-11" db="EMBL/GenBank/DDBJ databases">
        <authorList>
            <consortium name="DOE Joint Genome Institute"/>
            <person name="Ahrendt S."/>
            <person name="Riley R."/>
            <person name="Andreopoulos W."/>
            <person name="Labutti K."/>
            <person name="Pangilinan J."/>
            <person name="Ruiz-Duenas F.J."/>
            <person name="Barrasa J.M."/>
            <person name="Sanchez-Garcia M."/>
            <person name="Camarero S."/>
            <person name="Miyauchi S."/>
            <person name="Serrano A."/>
            <person name="Linde D."/>
            <person name="Babiker R."/>
            <person name="Drula E."/>
            <person name="Ayuso-Fernandez I."/>
            <person name="Pacheco R."/>
            <person name="Padilla G."/>
            <person name="Ferreira P."/>
            <person name="Barriuso J."/>
            <person name="Kellner H."/>
            <person name="Castanera R."/>
            <person name="Alfaro M."/>
            <person name="Ramirez L."/>
            <person name="Pisabarro A.G."/>
            <person name="Kuo A."/>
            <person name="Tritt A."/>
            <person name="Lipzen A."/>
            <person name="He G."/>
            <person name="Yan M."/>
            <person name="Ng V."/>
            <person name="Cullen D."/>
            <person name="Martin F."/>
            <person name="Rosso M.-N."/>
            <person name="Henrissat B."/>
            <person name="Hibbett D."/>
            <person name="Martinez A.T."/>
            <person name="Grigoriev I.V."/>
        </authorList>
    </citation>
    <scope>NUCLEOTIDE SEQUENCE</scope>
    <source>
        <strain evidence="2">CBS 247.69</strain>
    </source>
</reference>
<comment type="caution">
    <text evidence="2">The sequence shown here is derived from an EMBL/GenBank/DDBJ whole genome shotgun (WGS) entry which is preliminary data.</text>
</comment>
<organism evidence="2 3">
    <name type="scientific">Collybia nuda</name>
    <dbReference type="NCBI Taxonomy" id="64659"/>
    <lineage>
        <taxon>Eukaryota</taxon>
        <taxon>Fungi</taxon>
        <taxon>Dikarya</taxon>
        <taxon>Basidiomycota</taxon>
        <taxon>Agaricomycotina</taxon>
        <taxon>Agaricomycetes</taxon>
        <taxon>Agaricomycetidae</taxon>
        <taxon>Agaricales</taxon>
        <taxon>Tricholomatineae</taxon>
        <taxon>Clitocybaceae</taxon>
        <taxon>Collybia</taxon>
    </lineage>
</organism>
<sequence>MLQYPDHTLNCTFLIQYFSQSSPTWSDSLNWRRFNVFSMLVALTAPAYWTMHTLWGSRALRVASRSWYLTD</sequence>
<keyword evidence="1" id="KW-0472">Membrane</keyword>